<evidence type="ECO:0000313" key="1">
    <source>
        <dbReference type="EMBL" id="KAK4743574.1"/>
    </source>
</evidence>
<reference evidence="1 2" key="1">
    <citation type="journal article" date="2023" name="Hortic Res">
        <title>Pangenome of water caltrop reveals structural variations and asymmetric subgenome divergence after allopolyploidization.</title>
        <authorList>
            <person name="Zhang X."/>
            <person name="Chen Y."/>
            <person name="Wang L."/>
            <person name="Yuan Y."/>
            <person name="Fang M."/>
            <person name="Shi L."/>
            <person name="Lu R."/>
            <person name="Comes H.P."/>
            <person name="Ma Y."/>
            <person name="Chen Y."/>
            <person name="Huang G."/>
            <person name="Zhou Y."/>
            <person name="Zheng Z."/>
            <person name="Qiu Y."/>
        </authorList>
    </citation>
    <scope>NUCLEOTIDE SEQUENCE [LARGE SCALE GENOMIC DNA]</scope>
    <source>
        <tissue evidence="1">Roots</tissue>
    </source>
</reference>
<organism evidence="1 2">
    <name type="scientific">Trapa incisa</name>
    <dbReference type="NCBI Taxonomy" id="236973"/>
    <lineage>
        <taxon>Eukaryota</taxon>
        <taxon>Viridiplantae</taxon>
        <taxon>Streptophyta</taxon>
        <taxon>Embryophyta</taxon>
        <taxon>Tracheophyta</taxon>
        <taxon>Spermatophyta</taxon>
        <taxon>Magnoliopsida</taxon>
        <taxon>eudicotyledons</taxon>
        <taxon>Gunneridae</taxon>
        <taxon>Pentapetalae</taxon>
        <taxon>rosids</taxon>
        <taxon>malvids</taxon>
        <taxon>Myrtales</taxon>
        <taxon>Lythraceae</taxon>
        <taxon>Trapa</taxon>
    </lineage>
</organism>
<keyword evidence="2" id="KW-1185">Reference proteome</keyword>
<comment type="caution">
    <text evidence="1">The sequence shown here is derived from an EMBL/GenBank/DDBJ whole genome shotgun (WGS) entry which is preliminary data.</text>
</comment>
<dbReference type="EMBL" id="JAXIOK010000023">
    <property type="protein sequence ID" value="KAK4743574.1"/>
    <property type="molecule type" value="Genomic_DNA"/>
</dbReference>
<dbReference type="Proteomes" id="UP001345219">
    <property type="component" value="Chromosome 1"/>
</dbReference>
<evidence type="ECO:0000313" key="2">
    <source>
        <dbReference type="Proteomes" id="UP001345219"/>
    </source>
</evidence>
<proteinExistence type="predicted"/>
<accession>A0AAN7JH45</accession>
<sequence>MDWKMQALHNLGWEASLVLFGWNFEKPPAKDKIVCWGYARNPADLALLKL</sequence>
<gene>
    <name evidence="1" type="ORF">SAY87_001575</name>
</gene>
<dbReference type="AlphaFoldDB" id="A0AAN7JH45"/>
<protein>
    <submittedName>
        <fullName evidence="1">Uncharacterized protein</fullName>
    </submittedName>
</protein>
<name>A0AAN7JH45_9MYRT</name>